<dbReference type="InterPro" id="IPR008918">
    <property type="entry name" value="HhH2"/>
</dbReference>
<feature type="domain" description="DNA-directed DNA polymerase family A palm" evidence="20">
    <location>
        <begin position="653"/>
        <end position="860"/>
    </location>
</feature>
<dbReference type="Pfam" id="PF02739">
    <property type="entry name" value="5_3_exonuc_N"/>
    <property type="match status" value="1"/>
</dbReference>
<dbReference type="HOGENOM" id="CLU_004675_0_0_0"/>
<organism evidence="21 22">
    <name type="scientific">Thermotoga petrophila (strain ATCC BAA-488 / DSM 13995 / JCM 10881 / RKU-1)</name>
    <dbReference type="NCBI Taxonomy" id="390874"/>
    <lineage>
        <taxon>Bacteria</taxon>
        <taxon>Thermotogati</taxon>
        <taxon>Thermotogota</taxon>
        <taxon>Thermotogae</taxon>
        <taxon>Thermotogales</taxon>
        <taxon>Thermotogaceae</taxon>
        <taxon>Thermotoga</taxon>
    </lineage>
</organism>
<feature type="compositionally biased region" description="Polar residues" evidence="17">
    <location>
        <begin position="630"/>
        <end position="648"/>
    </location>
</feature>
<protein>
    <recommendedName>
        <fullName evidence="3 15">DNA polymerase I</fullName>
        <ecNumber evidence="2 15">2.7.7.7</ecNumber>
    </recommendedName>
</protein>
<dbReference type="EMBL" id="CP000702">
    <property type="protein sequence ID" value="ABQ47186.1"/>
    <property type="molecule type" value="Genomic_DNA"/>
</dbReference>
<dbReference type="NCBIfam" id="NF004397">
    <property type="entry name" value="PRK05755.1"/>
    <property type="match status" value="1"/>
</dbReference>
<dbReference type="GO" id="GO:0008408">
    <property type="term" value="F:3'-5' exonuclease activity"/>
    <property type="evidence" value="ECO:0007669"/>
    <property type="project" value="UniProtKB-UniRule"/>
</dbReference>
<evidence type="ECO:0000256" key="8">
    <source>
        <dbReference type="ARBA" id="ARBA00022763"/>
    </source>
</evidence>
<dbReference type="Gene3D" id="1.20.1060.10">
    <property type="entry name" value="Taq DNA Polymerase, Chain T, domain 4"/>
    <property type="match status" value="1"/>
</dbReference>
<dbReference type="eggNOG" id="COG0749">
    <property type="taxonomic scope" value="Bacteria"/>
</dbReference>
<accession>A5ILW3</accession>
<evidence type="ECO:0000259" key="20">
    <source>
        <dbReference type="SMART" id="SM00482"/>
    </source>
</evidence>
<dbReference type="InterPro" id="IPR002421">
    <property type="entry name" value="5-3_exonuclease"/>
</dbReference>
<dbReference type="eggNOG" id="COG0258">
    <property type="taxonomic scope" value="Bacteria"/>
</dbReference>
<dbReference type="InterPro" id="IPR036279">
    <property type="entry name" value="5-3_exonuclease_C_sf"/>
</dbReference>
<dbReference type="GO" id="GO:0003677">
    <property type="term" value="F:DNA binding"/>
    <property type="evidence" value="ECO:0007669"/>
    <property type="project" value="UniProtKB-UniRule"/>
</dbReference>
<dbReference type="Pfam" id="PF01612">
    <property type="entry name" value="DNA_pol_A_exo1"/>
    <property type="match status" value="1"/>
</dbReference>
<dbReference type="InterPro" id="IPR018320">
    <property type="entry name" value="DNA_polymerase_1"/>
</dbReference>
<dbReference type="SUPFAM" id="SSF56672">
    <property type="entry name" value="DNA/RNA polymerases"/>
    <property type="match status" value="1"/>
</dbReference>
<dbReference type="FunFam" id="1.20.1060.10:FF:000001">
    <property type="entry name" value="DNA polymerase I"/>
    <property type="match status" value="1"/>
</dbReference>
<evidence type="ECO:0000256" key="12">
    <source>
        <dbReference type="ARBA" id="ARBA00023125"/>
    </source>
</evidence>
<dbReference type="EC" id="2.7.7.7" evidence="2 15"/>
<dbReference type="GO" id="GO:0006302">
    <property type="term" value="P:double-strand break repair"/>
    <property type="evidence" value="ECO:0007669"/>
    <property type="project" value="TreeGrafter"/>
</dbReference>
<name>A5ILW3_THEP1</name>
<dbReference type="AlphaFoldDB" id="A5ILW3"/>
<feature type="domain" description="3'-5' exonuclease" evidence="18">
    <location>
        <begin position="298"/>
        <end position="484"/>
    </location>
</feature>
<dbReference type="FunFam" id="1.10.150.20:FF:000003">
    <property type="entry name" value="DNA polymerase I"/>
    <property type="match status" value="1"/>
</dbReference>
<sequence>MARLFLFDGTALAYRAYYALDRSLSTSAGIPTNATYGVARMLVRFIKDHIIVGKDYAAVAFDKRAATFRHKLLETYKAQRPKTPDLLIQQLPYIKRLVEALGMKVLEIEGYEADDIIATLAVKGLSLFDEIFIVTGDKDMLQLVNEKIKVWRIVKGISDLELYDAQKVKEKYGVEPHQIPDLLALTGDEIDNIPGVTGIGEKTAVQLLEKYRDLEDILNHIHELPQKTRKTMLRDRESAILSKKLAILETNVPIEINWEELRYQGHDREKLLSLLKELEFASIMKELQLYEESEPVGYRIVKDPVEFEKLVEKLKETPSFAIDLETSSLDPFECDIAGISLSFKPKEAYYIPLHHRNAQNLDEKEVLKKLKEILEDPGAKIVGQNLKFDYKVLMVKGIEPVPPHFDTMIAAYLIEPNEKKFNLDDLALKFLGYKMTSYQELMSFSSPLFGFSFVDVPLEKAANYSCEDADITYRLYKTLSLKLHEADLENVFYKIEMPLVSVLARMELNGVYVDTEFLKKLSEEYGKKLEELAEEIYRIAGEPFNINSPKQVSRILFEKLGIKPRGKTTKTGDYSTRIEVLEELAGEHEIIPLILEYRKIQKLKSTYIDALPKMVNPKTGRIHASFNQTGTATGRLSSSDPNLQNLPTKSEEGKEIRKAIVPQDPNWWIVSADYSQIELRILAHLSGDENLLRAFEEGIDVHTLTASRIFNVKPEEVTEEMRRAGKMVNFSIIYGVTPYGLSVRLGVPVKEAEKMIVNYFVLYPKVRDYIQRVVSEAKEKGYVRTLFGRKRDIPQLMARDRNTQAEGERIAINTPIQGTAADIIKLAMIEIDRELKERKMRSKMIIQVHDELVFEVPNEEKDALVELVKDRMTNVVKLSVPLEVDVTIGKTWS</sequence>
<dbReference type="InterPro" id="IPR036397">
    <property type="entry name" value="RNaseH_sf"/>
</dbReference>
<dbReference type="CDD" id="cd08637">
    <property type="entry name" value="DNA_pol_A_pol_I_C"/>
    <property type="match status" value="1"/>
</dbReference>
<evidence type="ECO:0000256" key="6">
    <source>
        <dbReference type="ARBA" id="ARBA00022705"/>
    </source>
</evidence>
<dbReference type="Gene3D" id="3.30.420.10">
    <property type="entry name" value="Ribonuclease H-like superfamily/Ribonuclease H"/>
    <property type="match status" value="1"/>
</dbReference>
<keyword evidence="11 16" id="KW-0239">DNA-directed DNA polymerase</keyword>
<dbReference type="RefSeq" id="WP_011943700.1">
    <property type="nucleotide sequence ID" value="NC_009486.1"/>
</dbReference>
<keyword evidence="6 16" id="KW-0235">DNA replication</keyword>
<dbReference type="InterPro" id="IPR020046">
    <property type="entry name" value="5-3_exonucl_a-hlix_arch_N"/>
</dbReference>
<evidence type="ECO:0000256" key="1">
    <source>
        <dbReference type="ARBA" id="ARBA00007705"/>
    </source>
</evidence>
<keyword evidence="5 16" id="KW-0548">Nucleotidyltransferase</keyword>
<evidence type="ECO:0000256" key="11">
    <source>
        <dbReference type="ARBA" id="ARBA00022932"/>
    </source>
</evidence>
<dbReference type="CDD" id="cd09859">
    <property type="entry name" value="PIN_53EXO"/>
    <property type="match status" value="1"/>
</dbReference>
<dbReference type="SMART" id="SM00482">
    <property type="entry name" value="POLAc"/>
    <property type="match status" value="1"/>
</dbReference>
<evidence type="ECO:0000313" key="21">
    <source>
        <dbReference type="EMBL" id="ABQ47186.1"/>
    </source>
</evidence>
<evidence type="ECO:0000256" key="13">
    <source>
        <dbReference type="ARBA" id="ARBA00023204"/>
    </source>
</evidence>
<evidence type="ECO:0000256" key="15">
    <source>
        <dbReference type="NCBIfam" id="TIGR00593"/>
    </source>
</evidence>
<dbReference type="InterPro" id="IPR029060">
    <property type="entry name" value="PIN-like_dom_sf"/>
</dbReference>
<dbReference type="InterPro" id="IPR043502">
    <property type="entry name" value="DNA/RNA_pol_sf"/>
</dbReference>
<reference evidence="22" key="1">
    <citation type="submission" date="2007-05" db="EMBL/GenBank/DDBJ databases">
        <title>Complete sequence of Thermotoga petrophila RKU-1.</title>
        <authorList>
            <consortium name="US DOE Joint Genome Institute"/>
            <person name="Copeland A."/>
            <person name="Lucas S."/>
            <person name="Lapidus A."/>
            <person name="Barry K."/>
            <person name="Glavina del Rio T."/>
            <person name="Dalin E."/>
            <person name="Tice H."/>
            <person name="Pitluck S."/>
            <person name="Sims D."/>
            <person name="Brettin T."/>
            <person name="Bruce D."/>
            <person name="Detter J.C."/>
            <person name="Han C."/>
            <person name="Tapia R."/>
            <person name="Schmutz J."/>
            <person name="Larimer F."/>
            <person name="Land M."/>
            <person name="Hauser L."/>
            <person name="Kyrpides N."/>
            <person name="Mikhailova N."/>
            <person name="Nelson K."/>
            <person name="Gogarten J.P."/>
            <person name="Noll K."/>
            <person name="Richardson P."/>
        </authorList>
    </citation>
    <scope>NUCLEOTIDE SEQUENCE [LARGE SCALE GENOMIC DNA]</scope>
    <source>
        <strain evidence="22">ATCC BAA-488 / DSM 13995 / JCM 10881 / RKU-1</strain>
    </source>
</reference>
<dbReference type="InterPro" id="IPR002562">
    <property type="entry name" value="3'-5'_exonuclease_dom"/>
</dbReference>
<dbReference type="SMART" id="SM00475">
    <property type="entry name" value="53EXOc"/>
    <property type="match status" value="1"/>
</dbReference>
<evidence type="ECO:0000256" key="3">
    <source>
        <dbReference type="ARBA" id="ARBA00020311"/>
    </source>
</evidence>
<feature type="region of interest" description="Disordered" evidence="17">
    <location>
        <begin position="630"/>
        <end position="651"/>
    </location>
</feature>
<dbReference type="InterPro" id="IPR001098">
    <property type="entry name" value="DNA-dir_DNA_pol_A_palm_dom"/>
</dbReference>
<evidence type="ECO:0000256" key="2">
    <source>
        <dbReference type="ARBA" id="ARBA00012417"/>
    </source>
</evidence>
<dbReference type="PANTHER" id="PTHR10133">
    <property type="entry name" value="DNA POLYMERASE I"/>
    <property type="match status" value="1"/>
</dbReference>
<dbReference type="SUPFAM" id="SSF47807">
    <property type="entry name" value="5' to 3' exonuclease, C-terminal subdomain"/>
    <property type="match status" value="1"/>
</dbReference>
<keyword evidence="13 16" id="KW-0234">DNA repair</keyword>
<dbReference type="SUPFAM" id="SSF53098">
    <property type="entry name" value="Ribonuclease H-like"/>
    <property type="match status" value="1"/>
</dbReference>
<dbReference type="PRINTS" id="PR00868">
    <property type="entry name" value="DNAPOLI"/>
</dbReference>
<evidence type="ECO:0000256" key="14">
    <source>
        <dbReference type="ARBA" id="ARBA00049244"/>
    </source>
</evidence>
<dbReference type="Gene3D" id="3.40.50.1010">
    <property type="entry name" value="5'-nuclease"/>
    <property type="match status" value="1"/>
</dbReference>
<dbReference type="Pfam" id="PF00476">
    <property type="entry name" value="DNA_pol_A"/>
    <property type="match status" value="1"/>
</dbReference>
<dbReference type="SMART" id="SM00474">
    <property type="entry name" value="35EXOc"/>
    <property type="match status" value="1"/>
</dbReference>
<keyword evidence="12 16" id="KW-0238">DNA-binding</keyword>
<keyword evidence="10 16" id="KW-0269">Exonuclease</keyword>
<comment type="similarity">
    <text evidence="1 16">Belongs to the DNA polymerase type-A family.</text>
</comment>
<evidence type="ECO:0000256" key="10">
    <source>
        <dbReference type="ARBA" id="ARBA00022839"/>
    </source>
</evidence>
<dbReference type="KEGG" id="tpt:Tpet_1172"/>
<dbReference type="InterPro" id="IPR002298">
    <property type="entry name" value="DNA_polymerase_A"/>
</dbReference>
<dbReference type="InterPro" id="IPR020045">
    <property type="entry name" value="DNA_polI_H3TH"/>
</dbReference>
<dbReference type="SMART" id="SM00279">
    <property type="entry name" value="HhH2"/>
    <property type="match status" value="1"/>
</dbReference>
<evidence type="ECO:0000256" key="7">
    <source>
        <dbReference type="ARBA" id="ARBA00022722"/>
    </source>
</evidence>
<evidence type="ECO:0000256" key="9">
    <source>
        <dbReference type="ARBA" id="ARBA00022801"/>
    </source>
</evidence>
<dbReference type="PANTHER" id="PTHR10133:SF27">
    <property type="entry name" value="DNA POLYMERASE NU"/>
    <property type="match status" value="1"/>
</dbReference>
<dbReference type="InterPro" id="IPR012337">
    <property type="entry name" value="RNaseH-like_sf"/>
</dbReference>
<dbReference type="CDD" id="cd09898">
    <property type="entry name" value="H3TH_53EXO"/>
    <property type="match status" value="1"/>
</dbReference>
<dbReference type="GO" id="GO:0003887">
    <property type="term" value="F:DNA-directed DNA polymerase activity"/>
    <property type="evidence" value="ECO:0007669"/>
    <property type="project" value="UniProtKB-UniRule"/>
</dbReference>
<dbReference type="CDD" id="cd06139">
    <property type="entry name" value="DNA_polA_I_Ecoli_like_exo"/>
    <property type="match status" value="1"/>
</dbReference>
<dbReference type="GO" id="GO:0006261">
    <property type="term" value="P:DNA-templated DNA replication"/>
    <property type="evidence" value="ECO:0007669"/>
    <property type="project" value="UniProtKB-UniRule"/>
</dbReference>
<dbReference type="Pfam" id="PF01367">
    <property type="entry name" value="5_3_exonuc"/>
    <property type="match status" value="1"/>
</dbReference>
<evidence type="ECO:0000259" key="19">
    <source>
        <dbReference type="SMART" id="SM00475"/>
    </source>
</evidence>
<proteinExistence type="inferred from homology"/>
<dbReference type="STRING" id="390874.Tpet_1172"/>
<dbReference type="Gene3D" id="1.10.150.20">
    <property type="entry name" value="5' to 3' exonuclease, C-terminal subdomain"/>
    <property type="match status" value="2"/>
</dbReference>
<evidence type="ECO:0000259" key="18">
    <source>
        <dbReference type="SMART" id="SM00474"/>
    </source>
</evidence>
<comment type="catalytic activity">
    <reaction evidence="14 16">
        <text>DNA(n) + a 2'-deoxyribonucleoside 5'-triphosphate = DNA(n+1) + diphosphate</text>
        <dbReference type="Rhea" id="RHEA:22508"/>
        <dbReference type="Rhea" id="RHEA-COMP:17339"/>
        <dbReference type="Rhea" id="RHEA-COMP:17340"/>
        <dbReference type="ChEBI" id="CHEBI:33019"/>
        <dbReference type="ChEBI" id="CHEBI:61560"/>
        <dbReference type="ChEBI" id="CHEBI:173112"/>
        <dbReference type="EC" id="2.7.7.7"/>
    </reaction>
</comment>
<dbReference type="NCBIfam" id="TIGR00593">
    <property type="entry name" value="pola"/>
    <property type="match status" value="1"/>
</dbReference>
<evidence type="ECO:0000313" key="22">
    <source>
        <dbReference type="Proteomes" id="UP000006558"/>
    </source>
</evidence>
<dbReference type="Gene3D" id="3.30.70.370">
    <property type="match status" value="1"/>
</dbReference>
<reference evidence="21 22" key="2">
    <citation type="journal article" date="2009" name="Proc. Natl. Acad. Sci. U.S.A.">
        <title>On the chimeric nature, thermophilic origin, and phylogenetic placement of the Thermotogales.</title>
        <authorList>
            <person name="Zhaxybayeva O."/>
            <person name="Swithers K.S."/>
            <person name="Lapierre P."/>
            <person name="Fournier G.P."/>
            <person name="Bickhart D.M."/>
            <person name="DeBoy R.T."/>
            <person name="Nelson K.E."/>
            <person name="Nesbo C.L."/>
            <person name="Doolittle W.F."/>
            <person name="Gogarten J.P."/>
            <person name="Noll K.M."/>
        </authorList>
    </citation>
    <scope>NUCLEOTIDE SEQUENCE [LARGE SCALE GENOMIC DNA]</scope>
    <source>
        <strain evidence="22">ATCC BAA-488 / DSM 13995 / JCM 10881 / RKU-1</strain>
    </source>
</reference>
<dbReference type="FunFam" id="3.40.50.1010:FF:000001">
    <property type="entry name" value="DNA polymerase I"/>
    <property type="match status" value="1"/>
</dbReference>
<gene>
    <name evidence="16" type="primary">polA</name>
    <name evidence="21" type="ordered locus">Tpet_1172</name>
</gene>
<evidence type="ECO:0000256" key="16">
    <source>
        <dbReference type="RuleBase" id="RU004460"/>
    </source>
</evidence>
<evidence type="ECO:0000256" key="4">
    <source>
        <dbReference type="ARBA" id="ARBA00022679"/>
    </source>
</evidence>
<dbReference type="SUPFAM" id="SSF88723">
    <property type="entry name" value="PIN domain-like"/>
    <property type="match status" value="1"/>
</dbReference>
<keyword evidence="7" id="KW-0540">Nuclease</keyword>
<keyword evidence="8 16" id="KW-0227">DNA damage</keyword>
<dbReference type="FunFam" id="1.10.150.20:FF:000002">
    <property type="entry name" value="DNA polymerase I"/>
    <property type="match status" value="1"/>
</dbReference>
<dbReference type="GO" id="GO:0008409">
    <property type="term" value="F:5'-3' exonuclease activity"/>
    <property type="evidence" value="ECO:0007669"/>
    <property type="project" value="UniProtKB-UniRule"/>
</dbReference>
<comment type="function">
    <text evidence="16">In addition to polymerase activity, this DNA polymerase exhibits 3'-5' and 5'-3' exonuclease activity.</text>
</comment>
<evidence type="ECO:0000256" key="17">
    <source>
        <dbReference type="SAM" id="MobiDB-lite"/>
    </source>
</evidence>
<feature type="domain" description="5'-3' exonuclease" evidence="19">
    <location>
        <begin position="2"/>
        <end position="264"/>
    </location>
</feature>
<keyword evidence="9 16" id="KW-0378">Hydrolase</keyword>
<dbReference type="Proteomes" id="UP000006558">
    <property type="component" value="Chromosome"/>
</dbReference>
<keyword evidence="4 16" id="KW-0808">Transferase</keyword>
<evidence type="ECO:0000256" key="5">
    <source>
        <dbReference type="ARBA" id="ARBA00022695"/>
    </source>
</evidence>